<dbReference type="SUPFAM" id="SSF56672">
    <property type="entry name" value="DNA/RNA polymerases"/>
    <property type="match status" value="1"/>
</dbReference>
<accession>A0A7I4YQ18</accession>
<dbReference type="CDD" id="cd01650">
    <property type="entry name" value="RT_nLTR_like"/>
    <property type="match status" value="1"/>
</dbReference>
<reference evidence="3" key="1">
    <citation type="submission" date="2020-12" db="UniProtKB">
        <authorList>
            <consortium name="WormBaseParasite"/>
        </authorList>
    </citation>
    <scope>IDENTIFICATION</scope>
    <source>
        <strain evidence="3">MHco3</strain>
    </source>
</reference>
<keyword evidence="2" id="KW-1185">Reference proteome</keyword>
<dbReference type="Pfam" id="PF00078">
    <property type="entry name" value="RVT_1"/>
    <property type="match status" value="1"/>
</dbReference>
<evidence type="ECO:0000313" key="2">
    <source>
        <dbReference type="Proteomes" id="UP000025227"/>
    </source>
</evidence>
<evidence type="ECO:0000313" key="3">
    <source>
        <dbReference type="WBParaSite" id="HCON_00120080-00001"/>
    </source>
</evidence>
<feature type="domain" description="Reverse transcriptase" evidence="1">
    <location>
        <begin position="55"/>
        <end position="218"/>
    </location>
</feature>
<dbReference type="AlphaFoldDB" id="A0A7I4YQ18"/>
<dbReference type="OMA" id="NICTEPQ"/>
<dbReference type="InterPro" id="IPR043502">
    <property type="entry name" value="DNA/RNA_pol_sf"/>
</dbReference>
<proteinExistence type="predicted"/>
<name>A0A7I4YQ18_HAECO</name>
<protein>
    <submittedName>
        <fullName evidence="3">Reverse transcriptase domain-containing protein</fullName>
    </submittedName>
</protein>
<evidence type="ECO:0000259" key="1">
    <source>
        <dbReference type="PROSITE" id="PS50878"/>
    </source>
</evidence>
<dbReference type="WBParaSite" id="HCON_00120080-00001">
    <property type="protein sequence ID" value="HCON_00120080-00001"/>
    <property type="gene ID" value="HCON_00120080"/>
</dbReference>
<dbReference type="Proteomes" id="UP000025227">
    <property type="component" value="Unplaced"/>
</dbReference>
<dbReference type="PROSITE" id="PS50878">
    <property type="entry name" value="RT_POL"/>
    <property type="match status" value="1"/>
</dbReference>
<sequence length="218" mass="24879">MPPYEEPPAILKSEVANAIRSMKKGTAPGLDNIPADLLRSGSTALHTLLAEHFNHYLKLKRIPEQWKESKTILLFKKGQREDISNYRPISLLSVVYKSFTKILLNRMERTLDEYQPIEQTGFRKNFSCMDNIQAVTQLIERSREYRLPLALLFVDYKKAFDTVEINAVLNALAQAGVDPAYVHLLEQCISNTSTSIQLFERKLKIPVGKGVRQGDTMR</sequence>
<dbReference type="OrthoDB" id="410104at2759"/>
<dbReference type="InterPro" id="IPR000477">
    <property type="entry name" value="RT_dom"/>
</dbReference>
<organism evidence="2 3">
    <name type="scientific">Haemonchus contortus</name>
    <name type="common">Barber pole worm</name>
    <dbReference type="NCBI Taxonomy" id="6289"/>
    <lineage>
        <taxon>Eukaryota</taxon>
        <taxon>Metazoa</taxon>
        <taxon>Ecdysozoa</taxon>
        <taxon>Nematoda</taxon>
        <taxon>Chromadorea</taxon>
        <taxon>Rhabditida</taxon>
        <taxon>Rhabditina</taxon>
        <taxon>Rhabditomorpha</taxon>
        <taxon>Strongyloidea</taxon>
        <taxon>Trichostrongylidae</taxon>
        <taxon>Haemonchus</taxon>
    </lineage>
</organism>
<dbReference type="PANTHER" id="PTHR19446">
    <property type="entry name" value="REVERSE TRANSCRIPTASES"/>
    <property type="match status" value="1"/>
</dbReference>